<evidence type="ECO:0000313" key="1">
    <source>
        <dbReference type="EMBL" id="CUO11976.1"/>
    </source>
</evidence>
<sequence length="69" mass="8298">MYISLDDQNKKQVSDKEAFAYACGRIRYGCAQEQDTFFYLARICEDMEDFAETLVEWWYAGNWMYQIEV</sequence>
<dbReference type="RefSeq" id="WP_055152111.1">
    <property type="nucleotide sequence ID" value="NZ_CYZU01000009.1"/>
</dbReference>
<accession>A0A174CK83</accession>
<dbReference type="AlphaFoldDB" id="A0A174CK83"/>
<organism evidence="1 2">
    <name type="scientific">Faecalicatena contorta</name>
    <dbReference type="NCBI Taxonomy" id="39482"/>
    <lineage>
        <taxon>Bacteria</taxon>
        <taxon>Bacillati</taxon>
        <taxon>Bacillota</taxon>
        <taxon>Clostridia</taxon>
        <taxon>Lachnospirales</taxon>
        <taxon>Lachnospiraceae</taxon>
        <taxon>Faecalicatena</taxon>
    </lineage>
</organism>
<name>A0A174CK83_9FIRM</name>
<reference evidence="1 2" key="1">
    <citation type="submission" date="2015-09" db="EMBL/GenBank/DDBJ databases">
        <authorList>
            <consortium name="Pathogen Informatics"/>
        </authorList>
    </citation>
    <scope>NUCLEOTIDE SEQUENCE [LARGE SCALE GENOMIC DNA]</scope>
    <source>
        <strain evidence="1 2">2789STDY5834876</strain>
    </source>
</reference>
<evidence type="ECO:0000313" key="2">
    <source>
        <dbReference type="Proteomes" id="UP000095544"/>
    </source>
</evidence>
<protein>
    <submittedName>
        <fullName evidence="1">Uncharacterized protein</fullName>
    </submittedName>
</protein>
<proteinExistence type="predicted"/>
<gene>
    <name evidence="1" type="ORF">ERS852491_01339</name>
</gene>
<dbReference type="STRING" id="39482.ERS852491_01339"/>
<dbReference type="OrthoDB" id="2085416at2"/>
<dbReference type="Proteomes" id="UP000095544">
    <property type="component" value="Unassembled WGS sequence"/>
</dbReference>
<dbReference type="EMBL" id="CYZU01000009">
    <property type="protein sequence ID" value="CUO11976.1"/>
    <property type="molecule type" value="Genomic_DNA"/>
</dbReference>